<reference evidence="5" key="1">
    <citation type="submission" date="2022-02" db="EMBL/GenBank/DDBJ databases">
        <title>Halalkalibacter sp. nov. isolated from Lonar Lake, India.</title>
        <authorList>
            <person name="Joshi A."/>
            <person name="Thite S."/>
            <person name="Lodha T."/>
        </authorList>
    </citation>
    <scope>NUCLEOTIDE SEQUENCE</scope>
    <source>
        <strain evidence="5">MEB205</strain>
    </source>
</reference>
<dbReference type="RefSeq" id="WP_250095120.1">
    <property type="nucleotide sequence ID" value="NZ_JAKRYL010000003.1"/>
</dbReference>
<comment type="similarity">
    <text evidence="2">Belongs to the bacterial solute-binding protein 2 family.</text>
</comment>
<dbReference type="PANTHER" id="PTHR46847">
    <property type="entry name" value="D-ALLOSE-BINDING PERIPLASMIC PROTEIN-RELATED"/>
    <property type="match status" value="1"/>
</dbReference>
<organism evidence="5 6">
    <name type="scientific">Halalkalibacter alkaliphilus</name>
    <dbReference type="NCBI Taxonomy" id="2917993"/>
    <lineage>
        <taxon>Bacteria</taxon>
        <taxon>Bacillati</taxon>
        <taxon>Bacillota</taxon>
        <taxon>Bacilli</taxon>
        <taxon>Bacillales</taxon>
        <taxon>Bacillaceae</taxon>
        <taxon>Halalkalibacter</taxon>
    </lineage>
</organism>
<dbReference type="GO" id="GO:0030313">
    <property type="term" value="C:cell envelope"/>
    <property type="evidence" value="ECO:0007669"/>
    <property type="project" value="UniProtKB-SubCell"/>
</dbReference>
<evidence type="ECO:0000256" key="1">
    <source>
        <dbReference type="ARBA" id="ARBA00004196"/>
    </source>
</evidence>
<name>A0A9X2A3J7_9BACI</name>
<proteinExistence type="inferred from homology"/>
<evidence type="ECO:0000259" key="4">
    <source>
        <dbReference type="Pfam" id="PF13407"/>
    </source>
</evidence>
<dbReference type="GO" id="GO:0030246">
    <property type="term" value="F:carbohydrate binding"/>
    <property type="evidence" value="ECO:0007669"/>
    <property type="project" value="UniProtKB-ARBA"/>
</dbReference>
<accession>A0A9X2A3J7</accession>
<dbReference type="PANTHER" id="PTHR46847:SF1">
    <property type="entry name" value="D-ALLOSE-BINDING PERIPLASMIC PROTEIN-RELATED"/>
    <property type="match status" value="1"/>
</dbReference>
<dbReference type="SUPFAM" id="SSF53822">
    <property type="entry name" value="Periplasmic binding protein-like I"/>
    <property type="match status" value="1"/>
</dbReference>
<dbReference type="Proteomes" id="UP001139150">
    <property type="component" value="Unassembled WGS sequence"/>
</dbReference>
<keyword evidence="3" id="KW-0732">Signal</keyword>
<dbReference type="InterPro" id="IPR028082">
    <property type="entry name" value="Peripla_BP_I"/>
</dbReference>
<dbReference type="Gene3D" id="3.40.50.2300">
    <property type="match status" value="2"/>
</dbReference>
<sequence>MVKRLFVLPLVIVALSFILNSIDEKPTVVVVLKDLDSEYWRIIEAGLRKGFEDFDIEGEIIAPTNLSFLEQVDMLERVLIEKPDILIISPMYPNYSIPTLERFIEKDIPVFLLDTDHQWDNKTTYIGTDNVALGRRAGALLGSQLQPGNKVALIGVDLYSPVASERMQGATLSLEDAGIEIVAKKVNVYSEPLKIKEEIEKIIETHPKVKGIIAINDTLSLTAFEVIEAYGLNMPIIGTDGTNDMIKLIEEGELPGTVAQNPYDMGYLSVEAVKKVINGENVDKHIDSGVDIIIKGNAKQRLEFQKRMLK</sequence>
<protein>
    <submittedName>
        <fullName evidence="5">Sugar ABC transporter substrate-binding protein</fullName>
    </submittedName>
</protein>
<evidence type="ECO:0000256" key="2">
    <source>
        <dbReference type="ARBA" id="ARBA00007639"/>
    </source>
</evidence>
<feature type="domain" description="Periplasmic binding protein" evidence="4">
    <location>
        <begin position="28"/>
        <end position="280"/>
    </location>
</feature>
<dbReference type="AlphaFoldDB" id="A0A9X2A3J7"/>
<dbReference type="EMBL" id="JAKRYL010000003">
    <property type="protein sequence ID" value="MCL7746192.1"/>
    <property type="molecule type" value="Genomic_DNA"/>
</dbReference>
<evidence type="ECO:0000313" key="5">
    <source>
        <dbReference type="EMBL" id="MCL7746192.1"/>
    </source>
</evidence>
<dbReference type="Pfam" id="PF13407">
    <property type="entry name" value="Peripla_BP_4"/>
    <property type="match status" value="1"/>
</dbReference>
<comment type="subcellular location">
    <subcellularLocation>
        <location evidence="1">Cell envelope</location>
    </subcellularLocation>
</comment>
<comment type="caution">
    <text evidence="5">The sequence shown here is derived from an EMBL/GenBank/DDBJ whole genome shotgun (WGS) entry which is preliminary data.</text>
</comment>
<keyword evidence="6" id="KW-1185">Reference proteome</keyword>
<dbReference type="InterPro" id="IPR025997">
    <property type="entry name" value="SBP_2_dom"/>
</dbReference>
<evidence type="ECO:0000256" key="3">
    <source>
        <dbReference type="ARBA" id="ARBA00022729"/>
    </source>
</evidence>
<dbReference type="CDD" id="cd01536">
    <property type="entry name" value="PBP1_ABC_sugar_binding-like"/>
    <property type="match status" value="1"/>
</dbReference>
<evidence type="ECO:0000313" key="6">
    <source>
        <dbReference type="Proteomes" id="UP001139150"/>
    </source>
</evidence>
<gene>
    <name evidence="5" type="ORF">MF646_03575</name>
</gene>